<name>A0A1V0SG46_9VIRU</name>
<dbReference type="PROSITE" id="PS00518">
    <property type="entry name" value="ZF_RING_1"/>
    <property type="match status" value="1"/>
</dbReference>
<evidence type="ECO:0000259" key="5">
    <source>
        <dbReference type="PROSITE" id="PS50089"/>
    </source>
</evidence>
<dbReference type="Gene3D" id="1.25.40.10">
    <property type="entry name" value="Tetratricopeptide repeat domain"/>
    <property type="match status" value="1"/>
</dbReference>
<reference evidence="6" key="1">
    <citation type="journal article" date="2017" name="Science">
        <title>Giant viruses with an expanded complement of translation system components.</title>
        <authorList>
            <person name="Schulz F."/>
            <person name="Yutin N."/>
            <person name="Ivanova N.N."/>
            <person name="Ortega D.R."/>
            <person name="Lee T.K."/>
            <person name="Vierheilig J."/>
            <person name="Daims H."/>
            <person name="Horn M."/>
            <person name="Wagner M."/>
            <person name="Jensen G.J."/>
            <person name="Kyrpides N.C."/>
            <person name="Koonin E.V."/>
            <person name="Woyke T."/>
        </authorList>
    </citation>
    <scope>NUCLEOTIDE SEQUENCE</scope>
    <source>
        <strain evidence="6">HKV1</strain>
    </source>
</reference>
<evidence type="ECO:0000313" key="6">
    <source>
        <dbReference type="EMBL" id="ARF10687.1"/>
    </source>
</evidence>
<dbReference type="Gene3D" id="3.30.40.10">
    <property type="entry name" value="Zinc/RING finger domain, C3HC4 (zinc finger)"/>
    <property type="match status" value="1"/>
</dbReference>
<keyword evidence="2 4" id="KW-0863">Zinc-finger</keyword>
<feature type="domain" description="RING-type" evidence="5">
    <location>
        <begin position="555"/>
        <end position="588"/>
    </location>
</feature>
<evidence type="ECO:0000256" key="2">
    <source>
        <dbReference type="ARBA" id="ARBA00022771"/>
    </source>
</evidence>
<evidence type="ECO:0000256" key="3">
    <source>
        <dbReference type="ARBA" id="ARBA00022833"/>
    </source>
</evidence>
<organism evidence="6">
    <name type="scientific">Hokovirus HKV1</name>
    <dbReference type="NCBI Taxonomy" id="1977638"/>
    <lineage>
        <taxon>Viruses</taxon>
        <taxon>Varidnaviria</taxon>
        <taxon>Bamfordvirae</taxon>
        <taxon>Nucleocytoviricota</taxon>
        <taxon>Megaviricetes</taxon>
        <taxon>Imitervirales</taxon>
        <taxon>Mimiviridae</taxon>
        <taxon>Klosneuvirinae</taxon>
        <taxon>Hokovirus</taxon>
    </lineage>
</organism>
<keyword evidence="1" id="KW-0479">Metal-binding</keyword>
<gene>
    <name evidence="6" type="ORF">Hokovirus_2_214</name>
</gene>
<dbReference type="PROSITE" id="PS50089">
    <property type="entry name" value="ZF_RING_2"/>
    <property type="match status" value="1"/>
</dbReference>
<dbReference type="InterPro" id="IPR017907">
    <property type="entry name" value="Znf_RING_CS"/>
</dbReference>
<keyword evidence="3" id="KW-0862">Zinc</keyword>
<proteinExistence type="predicted"/>
<sequence length="589" mass="70938">MSQSRVFFEDDFRVNAKEFQGIYINHQYLVYSEKKYCMTIYNTKNTLKTIQDKKAKYNIKGILNFHDYETALKYFKKSGDYVYALLNVYLLSLYNNSDENYEYLEKALTLYPNNELICEYYAYHLFNTKKYDEFKNFVSLKKLNTNMINVFTAKIYNENNNNEMTETFFKLALDKDKIHYKCACYEYAMYLKDKDETLYIDYLTISANLGFLPSILELANFIILRKLKNSYLNILQILLNVVSSSNNNIYVNYYCAIIFYKTYNYEEALKFFNKAKILGSDYYIGNIYAIYAKNFSKDYIKLAKKHYKLLISNKDSLSTELFKAKRTLPKSYYMLGLYYYNKNNTIKYLSMFNKAYNLGYFKAGYKIAKYYYKNNKIFKAIKYLKKYKNLKNCKLLMLCFVNNEVYFTKCVNLFLNLNYKIKDILKLVREFLHDKLFFQLNIFINKLDIKFVYEILDFIRNVISDFNDDLKNYLLNNNNKNNNNNKILEIFFTKKEIHDEMVNYCIKNYFNNDISLYQKYQKILNHENAKTFNKYLAIYLIMDEANIKKPKKKLCLICFDEFYNITMKCEHKICALCMLKVDKCPYCRM</sequence>
<protein>
    <submittedName>
        <fullName evidence="6">RING domain protein</fullName>
    </submittedName>
</protein>
<dbReference type="InterPro" id="IPR013083">
    <property type="entry name" value="Znf_RING/FYVE/PHD"/>
</dbReference>
<dbReference type="EMBL" id="KY684104">
    <property type="protein sequence ID" value="ARF10687.1"/>
    <property type="molecule type" value="Genomic_DNA"/>
</dbReference>
<dbReference type="SUPFAM" id="SSF48452">
    <property type="entry name" value="TPR-like"/>
    <property type="match status" value="2"/>
</dbReference>
<evidence type="ECO:0000256" key="4">
    <source>
        <dbReference type="PROSITE-ProRule" id="PRU00175"/>
    </source>
</evidence>
<accession>A0A1V0SG46</accession>
<dbReference type="SUPFAM" id="SSF81901">
    <property type="entry name" value="HCP-like"/>
    <property type="match status" value="1"/>
</dbReference>
<dbReference type="GO" id="GO:0008270">
    <property type="term" value="F:zinc ion binding"/>
    <property type="evidence" value="ECO:0007669"/>
    <property type="project" value="UniProtKB-KW"/>
</dbReference>
<dbReference type="InterPro" id="IPR011990">
    <property type="entry name" value="TPR-like_helical_dom_sf"/>
</dbReference>
<dbReference type="InterPro" id="IPR001841">
    <property type="entry name" value="Znf_RING"/>
</dbReference>
<dbReference type="SUPFAM" id="SSF57850">
    <property type="entry name" value="RING/U-box"/>
    <property type="match status" value="1"/>
</dbReference>
<evidence type="ECO:0000256" key="1">
    <source>
        <dbReference type="ARBA" id="ARBA00022723"/>
    </source>
</evidence>